<sequence>MKPRQVICVLGAGLDLDLVEKLVAEVGGPGFSLDREFVMTTPDPRMLQSFESCLTNATFTAADRQAVSGHDSVAYILSPPMGDKDVSFLVAARMLALTAALLRAGATAVKCESSGLTHGRDRWLELADLAADAPSLADLTKILYYAWVKRPLSDDDRMYTCGMHLLGEPDVEIEADGLADRERLDDWVELIDGLAVYLLTEVRTPDIRSGEGFRLAPEAPRWILTRRACHRYADDDFFYNPYGHWLLTPG</sequence>
<dbReference type="Proteomes" id="UP001582793">
    <property type="component" value="Unassembled WGS sequence"/>
</dbReference>
<reference evidence="1 2" key="1">
    <citation type="submission" date="2024-04" db="EMBL/GenBank/DDBJ databases">
        <title>Polymorphospora sp. isolated from Baiyangdian Lake in Xiong'an New Area.</title>
        <authorList>
            <person name="Zhang X."/>
            <person name="Liu J."/>
        </authorList>
    </citation>
    <scope>NUCLEOTIDE SEQUENCE [LARGE SCALE GENOMIC DNA]</scope>
    <source>
        <strain evidence="1 2">2-325</strain>
    </source>
</reference>
<dbReference type="RefSeq" id="WP_375732971.1">
    <property type="nucleotide sequence ID" value="NZ_JBCGDC010000006.1"/>
</dbReference>
<evidence type="ECO:0000313" key="2">
    <source>
        <dbReference type="Proteomes" id="UP001582793"/>
    </source>
</evidence>
<keyword evidence="2" id="KW-1185">Reference proteome</keyword>
<comment type="caution">
    <text evidence="1">The sequence shown here is derived from an EMBL/GenBank/DDBJ whole genome shotgun (WGS) entry which is preliminary data.</text>
</comment>
<name>A0ABV5CK48_9ACTN</name>
<gene>
    <name evidence="1" type="ORF">AAFH96_03390</name>
</gene>
<evidence type="ECO:0008006" key="3">
    <source>
        <dbReference type="Google" id="ProtNLM"/>
    </source>
</evidence>
<organism evidence="1 2">
    <name type="scientific">Polymorphospora lycopeni</name>
    <dbReference type="NCBI Taxonomy" id="3140240"/>
    <lineage>
        <taxon>Bacteria</taxon>
        <taxon>Bacillati</taxon>
        <taxon>Actinomycetota</taxon>
        <taxon>Actinomycetes</taxon>
        <taxon>Micromonosporales</taxon>
        <taxon>Micromonosporaceae</taxon>
        <taxon>Polymorphospora</taxon>
    </lineage>
</organism>
<accession>A0ABV5CK48</accession>
<dbReference type="EMBL" id="JBCGDC010000006">
    <property type="protein sequence ID" value="MFB6392149.1"/>
    <property type="molecule type" value="Genomic_DNA"/>
</dbReference>
<protein>
    <recommendedName>
        <fullName evidence="3">DUF4261 domain-containing protein</fullName>
    </recommendedName>
</protein>
<proteinExistence type="predicted"/>
<evidence type="ECO:0000313" key="1">
    <source>
        <dbReference type="EMBL" id="MFB6392149.1"/>
    </source>
</evidence>